<dbReference type="AlphaFoldDB" id="A0A8E4GKL0"/>
<comment type="caution">
    <text evidence="4">The sequence shown here is derived from an EMBL/GenBank/DDBJ whole genome shotgun (WGS) entry which is preliminary data.</text>
</comment>
<evidence type="ECO:0000313" key="5">
    <source>
        <dbReference type="Proteomes" id="UP000532147"/>
    </source>
</evidence>
<dbReference type="InterPro" id="IPR003736">
    <property type="entry name" value="PAAI_dom"/>
</dbReference>
<organism evidence="4 5">
    <name type="scientific">Acinetobacter terrae</name>
    <dbReference type="NCBI Taxonomy" id="2731247"/>
    <lineage>
        <taxon>Bacteria</taxon>
        <taxon>Pseudomonadati</taxon>
        <taxon>Pseudomonadota</taxon>
        <taxon>Gammaproteobacteria</taxon>
        <taxon>Moraxellales</taxon>
        <taxon>Moraxellaceae</taxon>
        <taxon>Acinetobacter</taxon>
        <taxon>Acinetobacter Taxon 24</taxon>
    </lineage>
</organism>
<dbReference type="CDD" id="cd03443">
    <property type="entry name" value="PaaI_thioesterase"/>
    <property type="match status" value="1"/>
</dbReference>
<dbReference type="Proteomes" id="UP000532147">
    <property type="component" value="Unassembled WGS sequence"/>
</dbReference>
<evidence type="ECO:0000313" key="4">
    <source>
        <dbReference type="EMBL" id="NNH37085.1"/>
    </source>
</evidence>
<feature type="domain" description="Thioesterase" evidence="3">
    <location>
        <begin position="55"/>
        <end position="131"/>
    </location>
</feature>
<sequence length="143" mass="15267">MNIKNLSGLQIMQEMCNGNIPMPSMATTIPMSASEVELGHVTFIVKADDRHLNPMGSVHGGFAATVLDSVTGCAVFSMLEAGLSYTTIDLNVKMCRPVSLNIKLKAVAKIINISKSLGIAEGQLIDDEGKLYAHATATCMIIR</sequence>
<reference evidence="4 5" key="1">
    <citation type="submission" date="2020-04" db="EMBL/GenBank/DDBJ databases">
        <title>Acinetobacter Taxon 24.</title>
        <authorList>
            <person name="Nemec A."/>
            <person name="Radolfova-Krizova L."/>
            <person name="Higgins P.G."/>
            <person name="Spanelova P."/>
        </authorList>
    </citation>
    <scope>NUCLEOTIDE SEQUENCE [LARGE SCALE GENOMIC DNA]</scope>
    <source>
        <strain evidence="4 5">ANC 4280</strain>
    </source>
</reference>
<keyword evidence="2" id="KW-0378">Hydrolase</keyword>
<dbReference type="GO" id="GO:0047617">
    <property type="term" value="F:fatty acyl-CoA hydrolase activity"/>
    <property type="evidence" value="ECO:0007669"/>
    <property type="project" value="InterPro"/>
</dbReference>
<dbReference type="InterPro" id="IPR006683">
    <property type="entry name" value="Thioestr_dom"/>
</dbReference>
<dbReference type="RefSeq" id="WP_171533500.1">
    <property type="nucleotide sequence ID" value="NZ_JABERH010000001.1"/>
</dbReference>
<name>A0A8E4GKL0_9GAMM</name>
<dbReference type="Pfam" id="PF03061">
    <property type="entry name" value="4HBT"/>
    <property type="match status" value="1"/>
</dbReference>
<dbReference type="InterPro" id="IPR039298">
    <property type="entry name" value="ACOT13"/>
</dbReference>
<dbReference type="Gene3D" id="3.10.129.10">
    <property type="entry name" value="Hotdog Thioesterase"/>
    <property type="match status" value="1"/>
</dbReference>
<proteinExistence type="inferred from homology"/>
<dbReference type="SUPFAM" id="SSF54637">
    <property type="entry name" value="Thioesterase/thiol ester dehydrase-isomerase"/>
    <property type="match status" value="1"/>
</dbReference>
<evidence type="ECO:0000259" key="3">
    <source>
        <dbReference type="Pfam" id="PF03061"/>
    </source>
</evidence>
<dbReference type="EMBL" id="JABERH010000001">
    <property type="protein sequence ID" value="NNH37085.1"/>
    <property type="molecule type" value="Genomic_DNA"/>
</dbReference>
<accession>A0A8E4GKL0</accession>
<gene>
    <name evidence="4" type="ORF">HLH11_00125</name>
</gene>
<dbReference type="PANTHER" id="PTHR21660">
    <property type="entry name" value="THIOESTERASE SUPERFAMILY MEMBER-RELATED"/>
    <property type="match status" value="1"/>
</dbReference>
<evidence type="ECO:0000256" key="2">
    <source>
        <dbReference type="ARBA" id="ARBA00022801"/>
    </source>
</evidence>
<dbReference type="PANTHER" id="PTHR21660:SF1">
    <property type="entry name" value="ACYL-COENZYME A THIOESTERASE 13"/>
    <property type="match status" value="1"/>
</dbReference>
<dbReference type="NCBIfam" id="TIGR00369">
    <property type="entry name" value="unchar_dom_1"/>
    <property type="match status" value="1"/>
</dbReference>
<protein>
    <submittedName>
        <fullName evidence="4">PaaI family thioesterase</fullName>
    </submittedName>
</protein>
<evidence type="ECO:0000256" key="1">
    <source>
        <dbReference type="ARBA" id="ARBA00008324"/>
    </source>
</evidence>
<dbReference type="InterPro" id="IPR029069">
    <property type="entry name" value="HotDog_dom_sf"/>
</dbReference>
<comment type="similarity">
    <text evidence="1">Belongs to the thioesterase PaaI family.</text>
</comment>